<accession>A0A4P9WIW3</accession>
<evidence type="ECO:0000313" key="10">
    <source>
        <dbReference type="EMBL" id="RKO91080.1"/>
    </source>
</evidence>
<evidence type="ECO:0000256" key="7">
    <source>
        <dbReference type="ARBA" id="ARBA00047899"/>
    </source>
</evidence>
<comment type="catalytic activity">
    <reaction evidence="7">
        <text>L-threonyl-[protein] + ATP = O-phospho-L-threonyl-[protein] + ADP + H(+)</text>
        <dbReference type="Rhea" id="RHEA:46608"/>
        <dbReference type="Rhea" id="RHEA-COMP:11060"/>
        <dbReference type="Rhea" id="RHEA-COMP:11605"/>
        <dbReference type="ChEBI" id="CHEBI:15378"/>
        <dbReference type="ChEBI" id="CHEBI:30013"/>
        <dbReference type="ChEBI" id="CHEBI:30616"/>
        <dbReference type="ChEBI" id="CHEBI:61977"/>
        <dbReference type="ChEBI" id="CHEBI:456216"/>
        <dbReference type="EC" id="2.7.11.1"/>
    </reaction>
</comment>
<dbReference type="Gene3D" id="1.10.510.10">
    <property type="entry name" value="Transferase(Phosphotransferase) domain 1"/>
    <property type="match status" value="1"/>
</dbReference>
<feature type="non-terminal residue" evidence="10">
    <location>
        <position position="116"/>
    </location>
</feature>
<dbReference type="InterPro" id="IPR000719">
    <property type="entry name" value="Prot_kinase_dom"/>
</dbReference>
<dbReference type="FunFam" id="3.30.200.20:FF:000088">
    <property type="entry name" value="Casein kinase II subunit alpha"/>
    <property type="match status" value="1"/>
</dbReference>
<dbReference type="SUPFAM" id="SSF56112">
    <property type="entry name" value="Protein kinase-like (PK-like)"/>
    <property type="match status" value="1"/>
</dbReference>
<dbReference type="GO" id="GO:0051726">
    <property type="term" value="P:regulation of cell cycle"/>
    <property type="evidence" value="ECO:0007669"/>
    <property type="project" value="TreeGrafter"/>
</dbReference>
<dbReference type="InterPro" id="IPR011009">
    <property type="entry name" value="Kinase-like_dom_sf"/>
</dbReference>
<keyword evidence="4" id="KW-0547">Nucleotide-binding</keyword>
<dbReference type="Proteomes" id="UP000269721">
    <property type="component" value="Unassembled WGS sequence"/>
</dbReference>
<name>A0A4P9WIW3_9FUNG</name>
<evidence type="ECO:0000313" key="11">
    <source>
        <dbReference type="Proteomes" id="UP000269721"/>
    </source>
</evidence>
<sequence length="116" mass="13559">MLGDCPVIVKLIRPSKSKKIKREIFILNQLRGGPNVIDFFGAYIDTKSHEPALVFAKVENIDWKELYPKMSKVEINYYAFELLRALDFAHSRGIMHRDVKPQNISIDPVRHEVRFF</sequence>
<dbReference type="InterPro" id="IPR045216">
    <property type="entry name" value="CK2_alpha"/>
</dbReference>
<keyword evidence="11" id="KW-1185">Reference proteome</keyword>
<dbReference type="AlphaFoldDB" id="A0A4P9WIW3"/>
<keyword evidence="2" id="KW-0723">Serine/threonine-protein kinase</keyword>
<dbReference type="PANTHER" id="PTHR24054:SF0">
    <property type="entry name" value="CASEIN KINASE II SUBUNIT ALPHA"/>
    <property type="match status" value="1"/>
</dbReference>
<dbReference type="GO" id="GO:0005634">
    <property type="term" value="C:nucleus"/>
    <property type="evidence" value="ECO:0007669"/>
    <property type="project" value="TreeGrafter"/>
</dbReference>
<evidence type="ECO:0000256" key="2">
    <source>
        <dbReference type="ARBA" id="ARBA00022527"/>
    </source>
</evidence>
<dbReference type="GO" id="GO:0004674">
    <property type="term" value="F:protein serine/threonine kinase activity"/>
    <property type="evidence" value="ECO:0007669"/>
    <property type="project" value="UniProtKB-KW"/>
</dbReference>
<evidence type="ECO:0000256" key="5">
    <source>
        <dbReference type="ARBA" id="ARBA00022777"/>
    </source>
</evidence>
<dbReference type="GO" id="GO:0005524">
    <property type="term" value="F:ATP binding"/>
    <property type="evidence" value="ECO:0007669"/>
    <property type="project" value="UniProtKB-KW"/>
</dbReference>
<dbReference type="OrthoDB" id="10020333at2759"/>
<evidence type="ECO:0000256" key="6">
    <source>
        <dbReference type="ARBA" id="ARBA00022840"/>
    </source>
</evidence>
<dbReference type="GO" id="GO:0005956">
    <property type="term" value="C:protein kinase CK2 complex"/>
    <property type="evidence" value="ECO:0007669"/>
    <property type="project" value="TreeGrafter"/>
</dbReference>
<organism evidence="10 11">
    <name type="scientific">Blyttiomyces helicus</name>
    <dbReference type="NCBI Taxonomy" id="388810"/>
    <lineage>
        <taxon>Eukaryota</taxon>
        <taxon>Fungi</taxon>
        <taxon>Fungi incertae sedis</taxon>
        <taxon>Chytridiomycota</taxon>
        <taxon>Chytridiomycota incertae sedis</taxon>
        <taxon>Chytridiomycetes</taxon>
        <taxon>Chytridiomycetes incertae sedis</taxon>
        <taxon>Blyttiomyces</taxon>
    </lineage>
</organism>
<gene>
    <name evidence="10" type="ORF">BDK51DRAFT_21497</name>
</gene>
<keyword evidence="3" id="KW-0808">Transferase</keyword>
<evidence type="ECO:0000256" key="4">
    <source>
        <dbReference type="ARBA" id="ARBA00022741"/>
    </source>
</evidence>
<evidence type="ECO:0000259" key="9">
    <source>
        <dbReference type="PROSITE" id="PS50011"/>
    </source>
</evidence>
<dbReference type="Gene3D" id="3.30.200.20">
    <property type="entry name" value="Phosphorylase Kinase, domain 1"/>
    <property type="match status" value="1"/>
</dbReference>
<dbReference type="EMBL" id="KZ995240">
    <property type="protein sequence ID" value="RKO91080.1"/>
    <property type="molecule type" value="Genomic_DNA"/>
</dbReference>
<dbReference type="Pfam" id="PF00069">
    <property type="entry name" value="Pkinase"/>
    <property type="match status" value="1"/>
</dbReference>
<reference evidence="11" key="1">
    <citation type="journal article" date="2018" name="Nat. Microbiol.">
        <title>Leveraging single-cell genomics to expand the fungal tree of life.</title>
        <authorList>
            <person name="Ahrendt S.R."/>
            <person name="Quandt C.A."/>
            <person name="Ciobanu D."/>
            <person name="Clum A."/>
            <person name="Salamov A."/>
            <person name="Andreopoulos B."/>
            <person name="Cheng J.F."/>
            <person name="Woyke T."/>
            <person name="Pelin A."/>
            <person name="Henrissat B."/>
            <person name="Reynolds N.K."/>
            <person name="Benny G.L."/>
            <person name="Smith M.E."/>
            <person name="James T.Y."/>
            <person name="Grigoriev I.V."/>
        </authorList>
    </citation>
    <scope>NUCLEOTIDE SEQUENCE [LARGE SCALE GENOMIC DNA]</scope>
</reference>
<dbReference type="PROSITE" id="PS50011">
    <property type="entry name" value="PROTEIN_KINASE_DOM"/>
    <property type="match status" value="1"/>
</dbReference>
<feature type="domain" description="Protein kinase" evidence="9">
    <location>
        <begin position="1"/>
        <end position="116"/>
    </location>
</feature>
<evidence type="ECO:0000256" key="8">
    <source>
        <dbReference type="ARBA" id="ARBA00048679"/>
    </source>
</evidence>
<evidence type="ECO:0000256" key="1">
    <source>
        <dbReference type="ARBA" id="ARBA00012513"/>
    </source>
</evidence>
<dbReference type="PANTHER" id="PTHR24054">
    <property type="entry name" value="CASEIN KINASE II SUBUNIT ALPHA"/>
    <property type="match status" value="1"/>
</dbReference>
<protein>
    <recommendedName>
        <fullName evidence="1">non-specific serine/threonine protein kinase</fullName>
        <ecNumber evidence="1">2.7.11.1</ecNumber>
    </recommendedName>
</protein>
<dbReference type="GO" id="GO:0005829">
    <property type="term" value="C:cytosol"/>
    <property type="evidence" value="ECO:0007669"/>
    <property type="project" value="TreeGrafter"/>
</dbReference>
<keyword evidence="6" id="KW-0067">ATP-binding</keyword>
<proteinExistence type="predicted"/>
<keyword evidence="5 10" id="KW-0418">Kinase</keyword>
<comment type="catalytic activity">
    <reaction evidence="8">
        <text>L-seryl-[protein] + ATP = O-phospho-L-seryl-[protein] + ADP + H(+)</text>
        <dbReference type="Rhea" id="RHEA:17989"/>
        <dbReference type="Rhea" id="RHEA-COMP:9863"/>
        <dbReference type="Rhea" id="RHEA-COMP:11604"/>
        <dbReference type="ChEBI" id="CHEBI:15378"/>
        <dbReference type="ChEBI" id="CHEBI:29999"/>
        <dbReference type="ChEBI" id="CHEBI:30616"/>
        <dbReference type="ChEBI" id="CHEBI:83421"/>
        <dbReference type="ChEBI" id="CHEBI:456216"/>
        <dbReference type="EC" id="2.7.11.1"/>
    </reaction>
</comment>
<dbReference type="EC" id="2.7.11.1" evidence="1"/>
<evidence type="ECO:0000256" key="3">
    <source>
        <dbReference type="ARBA" id="ARBA00022679"/>
    </source>
</evidence>